<evidence type="ECO:0000313" key="1">
    <source>
        <dbReference type="EMBL" id="TYS63650.1"/>
    </source>
</evidence>
<gene>
    <name evidence="1" type="ORF">FZC76_19375</name>
</gene>
<sequence length="125" mass="15072">MNDYDMEKVRASLHYFRHELKILLDLLESYEMANYEQKTKLHEDLIIQFKKYKVKLKREIKILIEYDTNLLSSDFLLPSLAVAFAYLQDIGVNRINPNSIQKVVQQIKKAYFFMERCDQRFKIET</sequence>
<protein>
    <submittedName>
        <fullName evidence="1">Uncharacterized protein</fullName>
    </submittedName>
</protein>
<accession>A0A5D4SKD8</accession>
<dbReference type="RefSeq" id="WP_148989820.1">
    <property type="nucleotide sequence ID" value="NZ_VTEV01000009.1"/>
</dbReference>
<name>A0A5D4SKD8_9BACI</name>
<reference evidence="1 2" key="1">
    <citation type="submission" date="2019-08" db="EMBL/GenBank/DDBJ databases">
        <title>Bacillus genomes from the desert of Cuatro Cienegas, Coahuila.</title>
        <authorList>
            <person name="Olmedo-Alvarez G."/>
        </authorList>
    </citation>
    <scope>NUCLEOTIDE SEQUENCE [LARGE SCALE GENOMIC DNA]</scope>
    <source>
        <strain evidence="1 2">CH28_1T</strain>
    </source>
</reference>
<dbReference type="Proteomes" id="UP000322524">
    <property type="component" value="Unassembled WGS sequence"/>
</dbReference>
<dbReference type="AlphaFoldDB" id="A0A5D4SKD8"/>
<organism evidence="1 2">
    <name type="scientific">Sutcliffiella horikoshii</name>
    <dbReference type="NCBI Taxonomy" id="79883"/>
    <lineage>
        <taxon>Bacteria</taxon>
        <taxon>Bacillati</taxon>
        <taxon>Bacillota</taxon>
        <taxon>Bacilli</taxon>
        <taxon>Bacillales</taxon>
        <taxon>Bacillaceae</taxon>
        <taxon>Sutcliffiella</taxon>
    </lineage>
</organism>
<dbReference type="EMBL" id="VTEV01000009">
    <property type="protein sequence ID" value="TYS63650.1"/>
    <property type="molecule type" value="Genomic_DNA"/>
</dbReference>
<evidence type="ECO:0000313" key="2">
    <source>
        <dbReference type="Proteomes" id="UP000322524"/>
    </source>
</evidence>
<proteinExistence type="predicted"/>
<dbReference type="OrthoDB" id="2875692at2"/>
<comment type="caution">
    <text evidence="1">The sequence shown here is derived from an EMBL/GenBank/DDBJ whole genome shotgun (WGS) entry which is preliminary data.</text>
</comment>